<dbReference type="EMBL" id="PVHK01000116">
    <property type="protein sequence ID" value="PRH41317.1"/>
    <property type="molecule type" value="Genomic_DNA"/>
</dbReference>
<dbReference type="AlphaFoldDB" id="A0AA44Y0M1"/>
<dbReference type="Proteomes" id="UP000237632">
    <property type="component" value="Unassembled WGS sequence"/>
</dbReference>
<sequence>MRTLRITVLTQDDCVFCVDAIAILDRLAAEYPLAVETIAFQSAEGEALAIQGGIYFPPGVLIDGDAVCYGRPSERLLRRELERRL</sequence>
<proteinExistence type="predicted"/>
<evidence type="ECO:0000313" key="1">
    <source>
        <dbReference type="EMBL" id="PRH41317.1"/>
    </source>
</evidence>
<dbReference type="InterPro" id="IPR036249">
    <property type="entry name" value="Thioredoxin-like_sf"/>
</dbReference>
<accession>A0AA44Y0M1</accession>
<protein>
    <submittedName>
        <fullName evidence="1">Thioredoxin family protein</fullName>
    </submittedName>
</protein>
<organism evidence="1 2">
    <name type="scientific">Burkholderia vietnamiensis</name>
    <dbReference type="NCBI Taxonomy" id="60552"/>
    <lineage>
        <taxon>Bacteria</taxon>
        <taxon>Pseudomonadati</taxon>
        <taxon>Pseudomonadota</taxon>
        <taxon>Betaproteobacteria</taxon>
        <taxon>Burkholderiales</taxon>
        <taxon>Burkholderiaceae</taxon>
        <taxon>Burkholderia</taxon>
        <taxon>Burkholderia cepacia complex</taxon>
    </lineage>
</organism>
<evidence type="ECO:0000313" key="2">
    <source>
        <dbReference type="Proteomes" id="UP000237632"/>
    </source>
</evidence>
<dbReference type="Gene3D" id="3.40.30.10">
    <property type="entry name" value="Glutaredoxin"/>
    <property type="match status" value="1"/>
</dbReference>
<gene>
    <name evidence="1" type="ORF">C6T65_15925</name>
</gene>
<reference evidence="1 2" key="1">
    <citation type="submission" date="2018-03" db="EMBL/GenBank/DDBJ databases">
        <authorList>
            <person name="Nguyen K."/>
            <person name="Fouts D."/>
            <person name="Sutton G."/>
        </authorList>
    </citation>
    <scope>NUCLEOTIDE SEQUENCE [LARGE SCALE GENOMIC DNA]</scope>
    <source>
        <strain evidence="1 2">AU3578</strain>
    </source>
</reference>
<name>A0AA44Y0M1_BURVI</name>
<dbReference type="SUPFAM" id="SSF52833">
    <property type="entry name" value="Thioredoxin-like"/>
    <property type="match status" value="1"/>
</dbReference>
<comment type="caution">
    <text evidence="1">The sequence shown here is derived from an EMBL/GenBank/DDBJ whole genome shotgun (WGS) entry which is preliminary data.</text>
</comment>